<dbReference type="GO" id="GO:0016491">
    <property type="term" value="F:oxidoreductase activity"/>
    <property type="evidence" value="ECO:0007669"/>
    <property type="project" value="UniProtKB-KW"/>
</dbReference>
<dbReference type="AlphaFoldDB" id="A0A9D2AHY1"/>
<dbReference type="Gene3D" id="3.40.50.970">
    <property type="match status" value="1"/>
</dbReference>
<dbReference type="InterPro" id="IPR005475">
    <property type="entry name" value="Transketolase-like_Pyr-bd"/>
</dbReference>
<reference evidence="5" key="1">
    <citation type="journal article" date="2021" name="PeerJ">
        <title>Extensive microbial diversity within the chicken gut microbiome revealed by metagenomics and culture.</title>
        <authorList>
            <person name="Gilroy R."/>
            <person name="Ravi A."/>
            <person name="Getino M."/>
            <person name="Pursley I."/>
            <person name="Horton D.L."/>
            <person name="Alikhan N.F."/>
            <person name="Baker D."/>
            <person name="Gharbi K."/>
            <person name="Hall N."/>
            <person name="Watson M."/>
            <person name="Adriaenssens E.M."/>
            <person name="Foster-Nyarko E."/>
            <person name="Jarju S."/>
            <person name="Secka A."/>
            <person name="Antonio M."/>
            <person name="Oren A."/>
            <person name="Chaudhuri R.R."/>
            <person name="La Ragione R."/>
            <person name="Hildebrand F."/>
            <person name="Pallen M.J."/>
        </authorList>
    </citation>
    <scope>NUCLEOTIDE SEQUENCE</scope>
    <source>
        <strain evidence="5">14975</strain>
    </source>
</reference>
<evidence type="ECO:0000256" key="2">
    <source>
        <dbReference type="ARBA" id="ARBA00023002"/>
    </source>
</evidence>
<dbReference type="InterPro" id="IPR033248">
    <property type="entry name" value="Transketolase_C"/>
</dbReference>
<evidence type="ECO:0000259" key="4">
    <source>
        <dbReference type="SMART" id="SM00861"/>
    </source>
</evidence>
<sequence>MSVTYIDAIHRALFELLEEDPQVFLFGEDIAGSFGGAFKATKGLAERFPGRVINSPISEDAIVGLGIGAALGGMKPILEMQFADFGTLGQNQMGNNAGAHYYRTGLPVNLTLRMPCGGTPGGGPYHSQSLEALFAHYPGLHVLTPATVADAYYMLKQAVRIPDPVVFMEHKFLYRWLKAESCVEPDPLPVGKARIARPGEHASVIAFSAMVPEALKAADLLEATSGYRIEVVDLRSVKPLDTDTILASVARTGRLLVVSEDFPWGGVAAEVVARVAAEGLHLLDAPPLRLCSKDTPIPYHPDLWKAHRPSSESIAQAVRYLISL</sequence>
<reference evidence="5" key="2">
    <citation type="submission" date="2021-04" db="EMBL/GenBank/DDBJ databases">
        <authorList>
            <person name="Gilroy R."/>
        </authorList>
    </citation>
    <scope>NUCLEOTIDE SEQUENCE</scope>
    <source>
        <strain evidence="5">14975</strain>
    </source>
</reference>
<evidence type="ECO:0000313" key="5">
    <source>
        <dbReference type="EMBL" id="HIX19853.1"/>
    </source>
</evidence>
<dbReference type="SMART" id="SM00861">
    <property type="entry name" value="Transket_pyr"/>
    <property type="match status" value="1"/>
</dbReference>
<dbReference type="InterPro" id="IPR009014">
    <property type="entry name" value="Transketo_C/PFOR_II"/>
</dbReference>
<dbReference type="PANTHER" id="PTHR43257:SF2">
    <property type="entry name" value="PYRUVATE DEHYDROGENASE E1 COMPONENT SUBUNIT BETA"/>
    <property type="match status" value="1"/>
</dbReference>
<comment type="cofactor">
    <cofactor evidence="1">
        <name>thiamine diphosphate</name>
        <dbReference type="ChEBI" id="CHEBI:58937"/>
    </cofactor>
</comment>
<dbReference type="SUPFAM" id="SSF52518">
    <property type="entry name" value="Thiamin diphosphate-binding fold (THDP-binding)"/>
    <property type="match status" value="1"/>
</dbReference>
<dbReference type="Gene3D" id="3.40.50.920">
    <property type="match status" value="1"/>
</dbReference>
<dbReference type="FunFam" id="3.40.50.920:FF:000001">
    <property type="entry name" value="Pyruvate dehydrogenase E1 beta subunit"/>
    <property type="match status" value="1"/>
</dbReference>
<dbReference type="InterPro" id="IPR029061">
    <property type="entry name" value="THDP-binding"/>
</dbReference>
<dbReference type="Pfam" id="PF02780">
    <property type="entry name" value="Transketolase_C"/>
    <property type="match status" value="1"/>
</dbReference>
<dbReference type="PANTHER" id="PTHR43257">
    <property type="entry name" value="PYRUVATE DEHYDROGENASE E1 COMPONENT BETA SUBUNIT"/>
    <property type="match status" value="1"/>
</dbReference>
<accession>A0A9D2AHY1</accession>
<evidence type="ECO:0000256" key="3">
    <source>
        <dbReference type="ARBA" id="ARBA00023052"/>
    </source>
</evidence>
<organism evidence="5 6">
    <name type="scientific">Candidatus Akkermansia intestinigallinarum</name>
    <dbReference type="NCBI Taxonomy" id="2838431"/>
    <lineage>
        <taxon>Bacteria</taxon>
        <taxon>Pseudomonadati</taxon>
        <taxon>Verrucomicrobiota</taxon>
        <taxon>Verrucomicrobiia</taxon>
        <taxon>Verrucomicrobiales</taxon>
        <taxon>Akkermansiaceae</taxon>
        <taxon>Akkermansia</taxon>
    </lineage>
</organism>
<evidence type="ECO:0000256" key="1">
    <source>
        <dbReference type="ARBA" id="ARBA00001964"/>
    </source>
</evidence>
<dbReference type="FunFam" id="3.40.50.970:FF:000001">
    <property type="entry name" value="Pyruvate dehydrogenase E1 beta subunit"/>
    <property type="match status" value="1"/>
</dbReference>
<dbReference type="Pfam" id="PF02779">
    <property type="entry name" value="Transket_pyr"/>
    <property type="match status" value="1"/>
</dbReference>
<comment type="caution">
    <text evidence="5">The sequence shown here is derived from an EMBL/GenBank/DDBJ whole genome shotgun (WGS) entry which is preliminary data.</text>
</comment>
<gene>
    <name evidence="5" type="ORF">H9862_04525</name>
</gene>
<name>A0A9D2AHY1_9BACT</name>
<keyword evidence="2" id="KW-0560">Oxidoreductase</keyword>
<dbReference type="EMBL" id="DXFQ01000076">
    <property type="protein sequence ID" value="HIX19853.1"/>
    <property type="molecule type" value="Genomic_DNA"/>
</dbReference>
<keyword evidence="3" id="KW-0786">Thiamine pyrophosphate</keyword>
<feature type="domain" description="Transketolase-like pyrimidine-binding" evidence="4">
    <location>
        <begin position="3"/>
        <end position="176"/>
    </location>
</feature>
<evidence type="ECO:0000313" key="6">
    <source>
        <dbReference type="Proteomes" id="UP000823964"/>
    </source>
</evidence>
<protein>
    <submittedName>
        <fullName evidence="5">Alpha-ketoacid dehydrogenase subunit beta</fullName>
    </submittedName>
</protein>
<dbReference type="Proteomes" id="UP000823964">
    <property type="component" value="Unassembled WGS sequence"/>
</dbReference>
<proteinExistence type="predicted"/>
<dbReference type="SUPFAM" id="SSF52922">
    <property type="entry name" value="TK C-terminal domain-like"/>
    <property type="match status" value="1"/>
</dbReference>